<keyword evidence="4" id="KW-1133">Transmembrane helix</keyword>
<reference evidence="8 9" key="1">
    <citation type="submission" date="2017-11" db="EMBL/GenBank/DDBJ databases">
        <title>Draft genome sequence of magnetotactic bacterium Magnetospirillum kuznetsovii LBB-42.</title>
        <authorList>
            <person name="Grouzdev D.S."/>
            <person name="Rysina M.S."/>
            <person name="Baslerov R.V."/>
            <person name="Koziaeva V."/>
        </authorList>
    </citation>
    <scope>NUCLEOTIDE SEQUENCE [LARGE SCALE GENOMIC DNA]</scope>
    <source>
        <strain evidence="8 9">LBB-42</strain>
    </source>
</reference>
<dbReference type="EMBL" id="PGTO01000027">
    <property type="protein sequence ID" value="RAU20297.1"/>
    <property type="molecule type" value="Genomic_DNA"/>
</dbReference>
<protein>
    <recommendedName>
        <fullName evidence="7">Single Cache domain-containing protein</fullName>
    </recommendedName>
</protein>
<evidence type="ECO:0000256" key="5">
    <source>
        <dbReference type="ARBA" id="ARBA00023136"/>
    </source>
</evidence>
<dbReference type="GO" id="GO:0005886">
    <property type="term" value="C:plasma membrane"/>
    <property type="evidence" value="ECO:0007669"/>
    <property type="project" value="UniProtKB-SubCell"/>
</dbReference>
<keyword evidence="2" id="KW-1003">Cell membrane</keyword>
<organism evidence="8 9">
    <name type="scientific">Paramagnetospirillum kuznetsovii</name>
    <dbReference type="NCBI Taxonomy" id="2053833"/>
    <lineage>
        <taxon>Bacteria</taxon>
        <taxon>Pseudomonadati</taxon>
        <taxon>Pseudomonadota</taxon>
        <taxon>Alphaproteobacteria</taxon>
        <taxon>Rhodospirillales</taxon>
        <taxon>Magnetospirillaceae</taxon>
        <taxon>Paramagnetospirillum</taxon>
    </lineage>
</organism>
<dbReference type="RefSeq" id="WP_112147213.1">
    <property type="nucleotide sequence ID" value="NZ_PGTO01000027.1"/>
</dbReference>
<comment type="caution">
    <text evidence="8">The sequence shown here is derived from an EMBL/GenBank/DDBJ whole genome shotgun (WGS) entry which is preliminary data.</text>
</comment>
<accession>A0A364NTV0</accession>
<dbReference type="Proteomes" id="UP000251075">
    <property type="component" value="Unassembled WGS sequence"/>
</dbReference>
<feature type="signal peptide" evidence="6">
    <location>
        <begin position="1"/>
        <end position="24"/>
    </location>
</feature>
<comment type="subcellular location">
    <subcellularLocation>
        <location evidence="1">Cell membrane</location>
        <topology evidence="1">Multi-pass membrane protein</topology>
    </subcellularLocation>
</comment>
<dbReference type="Gene3D" id="3.30.450.20">
    <property type="entry name" value="PAS domain"/>
    <property type="match status" value="1"/>
</dbReference>
<evidence type="ECO:0000256" key="3">
    <source>
        <dbReference type="ARBA" id="ARBA00022692"/>
    </source>
</evidence>
<keyword evidence="6" id="KW-0732">Signal</keyword>
<evidence type="ECO:0000259" key="7">
    <source>
        <dbReference type="Pfam" id="PF17200"/>
    </source>
</evidence>
<sequence length="156" mass="16689">MINFVKMAVLAALAVIGLSGAAHAADDCSTAQGLVDKAIAHYNAVGREKSYTDFMDKGNPDWVNGELYVIVATMNGIFKAHAINPKLIDNPDLPGLKDVNGIMIIQEMIKAGKSGPAGAWAKYTWTNPVTKRLAPKQTWVKANGDLLFMAGCYPPA</sequence>
<keyword evidence="5" id="KW-0472">Membrane</keyword>
<evidence type="ECO:0000256" key="2">
    <source>
        <dbReference type="ARBA" id="ARBA00022475"/>
    </source>
</evidence>
<name>A0A364NTV0_9PROT</name>
<dbReference type="AlphaFoldDB" id="A0A364NTV0"/>
<evidence type="ECO:0000256" key="1">
    <source>
        <dbReference type="ARBA" id="ARBA00004651"/>
    </source>
</evidence>
<keyword evidence="3" id="KW-0812">Transmembrane</keyword>
<feature type="chain" id="PRO_5016727909" description="Single Cache domain-containing protein" evidence="6">
    <location>
        <begin position="25"/>
        <end position="156"/>
    </location>
</feature>
<dbReference type="InterPro" id="IPR033480">
    <property type="entry name" value="sCache_2"/>
</dbReference>
<evidence type="ECO:0000256" key="6">
    <source>
        <dbReference type="SAM" id="SignalP"/>
    </source>
</evidence>
<dbReference type="OrthoDB" id="7475012at2"/>
<dbReference type="Pfam" id="PF17200">
    <property type="entry name" value="sCache_2"/>
    <property type="match status" value="1"/>
</dbReference>
<feature type="domain" description="Single Cache" evidence="7">
    <location>
        <begin position="64"/>
        <end position="141"/>
    </location>
</feature>
<keyword evidence="9" id="KW-1185">Reference proteome</keyword>
<evidence type="ECO:0000256" key="4">
    <source>
        <dbReference type="ARBA" id="ARBA00022989"/>
    </source>
</evidence>
<evidence type="ECO:0000313" key="9">
    <source>
        <dbReference type="Proteomes" id="UP000251075"/>
    </source>
</evidence>
<evidence type="ECO:0000313" key="8">
    <source>
        <dbReference type="EMBL" id="RAU20297.1"/>
    </source>
</evidence>
<proteinExistence type="predicted"/>
<gene>
    <name evidence="8" type="ORF">CU669_19210</name>
</gene>